<dbReference type="EMBL" id="JAYGGQ010000020">
    <property type="protein sequence ID" value="MEA5457040.1"/>
    <property type="molecule type" value="Genomic_DNA"/>
</dbReference>
<evidence type="ECO:0000256" key="1">
    <source>
        <dbReference type="PROSITE-ProRule" id="PRU00285"/>
    </source>
</evidence>
<dbReference type="SUPFAM" id="SSF49764">
    <property type="entry name" value="HSP20-like chaperones"/>
    <property type="match status" value="1"/>
</dbReference>
<dbReference type="InterPro" id="IPR002068">
    <property type="entry name" value="A-crystallin/Hsp20_dom"/>
</dbReference>
<accession>A0ABU5TBZ5</accession>
<dbReference type="PROSITE" id="PS01031">
    <property type="entry name" value="SHSP"/>
    <property type="match status" value="1"/>
</dbReference>
<evidence type="ECO:0000256" key="2">
    <source>
        <dbReference type="RuleBase" id="RU003616"/>
    </source>
</evidence>
<dbReference type="Proteomes" id="UP001304769">
    <property type="component" value="Unassembled WGS sequence"/>
</dbReference>
<dbReference type="RefSeq" id="WP_323280953.1">
    <property type="nucleotide sequence ID" value="NZ_JAYGGQ010000020.1"/>
</dbReference>
<comment type="similarity">
    <text evidence="1 2">Belongs to the small heat shock protein (HSP20) family.</text>
</comment>
<organism evidence="4 5">
    <name type="scientific">Sinomonas terricola</name>
    <dbReference type="NCBI Taxonomy" id="3110330"/>
    <lineage>
        <taxon>Bacteria</taxon>
        <taxon>Bacillati</taxon>
        <taxon>Actinomycetota</taxon>
        <taxon>Actinomycetes</taxon>
        <taxon>Micrococcales</taxon>
        <taxon>Micrococcaceae</taxon>
        <taxon>Sinomonas</taxon>
    </lineage>
</organism>
<feature type="domain" description="SHSP" evidence="3">
    <location>
        <begin position="24"/>
        <end position="139"/>
    </location>
</feature>
<name>A0ABU5TBZ5_9MICC</name>
<proteinExistence type="inferred from homology"/>
<dbReference type="InterPro" id="IPR031107">
    <property type="entry name" value="Small_HSP"/>
</dbReference>
<reference evidence="4 5" key="1">
    <citation type="submission" date="2023-12" db="EMBL/GenBank/DDBJ databases">
        <title>Sinomonas terricola sp. nov, isolated from litchi orchard soil in Guangdong, PR China.</title>
        <authorList>
            <person name="Jiaxin W."/>
            <person name="Yang Z."/>
            <person name="Honghui Z."/>
        </authorList>
    </citation>
    <scope>NUCLEOTIDE SEQUENCE [LARGE SCALE GENOMIC DNA]</scope>
    <source>
        <strain evidence="4 5">JGH33</strain>
    </source>
</reference>
<gene>
    <name evidence="4" type="ORF">SPF06_20135</name>
</gene>
<evidence type="ECO:0000313" key="4">
    <source>
        <dbReference type="EMBL" id="MEA5457040.1"/>
    </source>
</evidence>
<comment type="caution">
    <text evidence="4">The sequence shown here is derived from an EMBL/GenBank/DDBJ whole genome shotgun (WGS) entry which is preliminary data.</text>
</comment>
<keyword evidence="5" id="KW-1185">Reference proteome</keyword>
<dbReference type="Gene3D" id="2.60.40.790">
    <property type="match status" value="1"/>
</dbReference>
<protein>
    <submittedName>
        <fullName evidence="4">Hsp20/alpha crystallin family protein</fullName>
    </submittedName>
</protein>
<dbReference type="CDD" id="cd06464">
    <property type="entry name" value="ACD_sHsps-like"/>
    <property type="match status" value="1"/>
</dbReference>
<dbReference type="Pfam" id="PF00011">
    <property type="entry name" value="HSP20"/>
    <property type="match status" value="1"/>
</dbReference>
<dbReference type="PANTHER" id="PTHR11527">
    <property type="entry name" value="HEAT-SHOCK PROTEIN 20 FAMILY MEMBER"/>
    <property type="match status" value="1"/>
</dbReference>
<dbReference type="InterPro" id="IPR008978">
    <property type="entry name" value="HSP20-like_chaperone"/>
</dbReference>
<evidence type="ECO:0000313" key="5">
    <source>
        <dbReference type="Proteomes" id="UP001304769"/>
    </source>
</evidence>
<evidence type="ECO:0000259" key="3">
    <source>
        <dbReference type="PROSITE" id="PS01031"/>
    </source>
</evidence>
<sequence length="139" mass="15329">MSDVAKWFEGRRTPFDLIERLFEGDVASGSIKVEEVVDGDALVVRAELPGIDPENDVDVSVVGGELRINAHREEKLEYKERGSYRSEFRYGSLSRTLPLPKGAREGDVTASYKDGVLEVRVPIPVQPAGTGTKIEVKRG</sequence>